<comment type="caution">
    <text evidence="1">The sequence shown here is derived from an EMBL/GenBank/DDBJ whole genome shotgun (WGS) entry which is preliminary data.</text>
</comment>
<accession>A0A1S2NHA2</accession>
<dbReference type="AlphaFoldDB" id="A0A1S2NHA2"/>
<evidence type="ECO:0008006" key="3">
    <source>
        <dbReference type="Google" id="ProtNLM"/>
    </source>
</evidence>
<organism evidence="1 2">
    <name type="scientific">Massilia timonae</name>
    <dbReference type="NCBI Taxonomy" id="47229"/>
    <lineage>
        <taxon>Bacteria</taxon>
        <taxon>Pseudomonadati</taxon>
        <taxon>Pseudomonadota</taxon>
        <taxon>Betaproteobacteria</taxon>
        <taxon>Burkholderiales</taxon>
        <taxon>Oxalobacteraceae</taxon>
        <taxon>Telluria group</taxon>
        <taxon>Massilia</taxon>
    </lineage>
</organism>
<protein>
    <recommendedName>
        <fullName evidence="3">SmpA / OmlA family protein</fullName>
    </recommendedName>
</protein>
<gene>
    <name evidence="1" type="ORF">LO55_3834</name>
</gene>
<proteinExistence type="predicted"/>
<dbReference type="EMBL" id="JRYB01000001">
    <property type="protein sequence ID" value="OIJ44471.1"/>
    <property type="molecule type" value="Genomic_DNA"/>
</dbReference>
<reference evidence="1 2" key="1">
    <citation type="submission" date="2014-10" db="EMBL/GenBank/DDBJ databases">
        <authorList>
            <person name="Seo M.-J."/>
            <person name="Seok Y.J."/>
            <person name="Cha I.-T."/>
        </authorList>
    </citation>
    <scope>NUCLEOTIDE SEQUENCE [LARGE SCALE GENOMIC DNA]</scope>
    <source>
        <strain evidence="1 2">NEU</strain>
    </source>
</reference>
<dbReference type="Proteomes" id="UP000180246">
    <property type="component" value="Unassembled WGS sequence"/>
</dbReference>
<name>A0A1S2NHA2_9BURK</name>
<evidence type="ECO:0000313" key="1">
    <source>
        <dbReference type="EMBL" id="OIJ44471.1"/>
    </source>
</evidence>
<evidence type="ECO:0000313" key="2">
    <source>
        <dbReference type="Proteomes" id="UP000180246"/>
    </source>
</evidence>
<sequence>MTASLLRKHDVTSFHRKEVVALLGAPTGYYDYDTNPAYFVGPTTVESMYGKGYLLVFETDKYNGEVDRVFFLPEVE</sequence>